<reference evidence="10 11" key="1">
    <citation type="submission" date="2023-07" db="EMBL/GenBank/DDBJ databases">
        <title>Genomic Encyclopedia of Type Strains, Phase IV (KMG-IV): sequencing the most valuable type-strain genomes for metagenomic binning, comparative biology and taxonomic classification.</title>
        <authorList>
            <person name="Goeker M."/>
        </authorList>
    </citation>
    <scope>NUCLEOTIDE SEQUENCE [LARGE SCALE GENOMIC DNA]</scope>
    <source>
        <strain evidence="10 11">DSM 29005</strain>
    </source>
</reference>
<evidence type="ECO:0000313" key="10">
    <source>
        <dbReference type="EMBL" id="MDQ0229625.1"/>
    </source>
</evidence>
<accession>A0ABT9ZED2</accession>
<dbReference type="Proteomes" id="UP001234495">
    <property type="component" value="Unassembled WGS sequence"/>
</dbReference>
<evidence type="ECO:0000256" key="5">
    <source>
        <dbReference type="ARBA" id="ARBA00022807"/>
    </source>
</evidence>
<dbReference type="InterPro" id="IPR057309">
    <property type="entry name" value="PcsB_CC"/>
</dbReference>
<comment type="similarity">
    <text evidence="1">Belongs to the peptidase C40 family.</text>
</comment>
<dbReference type="PANTHER" id="PTHR47053">
    <property type="entry name" value="MUREIN DD-ENDOPEPTIDASE MEPH-RELATED"/>
    <property type="match status" value="1"/>
</dbReference>
<dbReference type="SUPFAM" id="SSF54001">
    <property type="entry name" value="Cysteine proteinases"/>
    <property type="match status" value="1"/>
</dbReference>
<feature type="region of interest" description="Disordered" evidence="7">
    <location>
        <begin position="249"/>
        <end position="288"/>
    </location>
</feature>
<gene>
    <name evidence="10" type="ORF">J2S19_000877</name>
</gene>
<evidence type="ECO:0000256" key="1">
    <source>
        <dbReference type="ARBA" id="ARBA00007074"/>
    </source>
</evidence>
<keyword evidence="2" id="KW-0645">Protease</keyword>
<keyword evidence="3 8" id="KW-0732">Signal</keyword>
<evidence type="ECO:0000256" key="3">
    <source>
        <dbReference type="ARBA" id="ARBA00022729"/>
    </source>
</evidence>
<dbReference type="Gene3D" id="6.10.250.3150">
    <property type="match status" value="1"/>
</dbReference>
<dbReference type="EMBL" id="JAUSUD010000003">
    <property type="protein sequence ID" value="MDQ0229625.1"/>
    <property type="molecule type" value="Genomic_DNA"/>
</dbReference>
<dbReference type="InterPro" id="IPR000064">
    <property type="entry name" value="NLP_P60_dom"/>
</dbReference>
<dbReference type="InterPro" id="IPR051202">
    <property type="entry name" value="Peptidase_C40"/>
</dbReference>
<dbReference type="Pfam" id="PF00877">
    <property type="entry name" value="NLPC_P60"/>
    <property type="match status" value="1"/>
</dbReference>
<feature type="coiled-coil region" evidence="6">
    <location>
        <begin position="34"/>
        <end position="117"/>
    </location>
</feature>
<keyword evidence="6" id="KW-0175">Coiled coil</keyword>
<evidence type="ECO:0000259" key="9">
    <source>
        <dbReference type="PROSITE" id="PS51935"/>
    </source>
</evidence>
<dbReference type="InterPro" id="IPR038765">
    <property type="entry name" value="Papain-like_cys_pep_sf"/>
</dbReference>
<name>A0ABT9ZED2_9BACI</name>
<feature type="compositionally biased region" description="Low complexity" evidence="7">
    <location>
        <begin position="252"/>
        <end position="281"/>
    </location>
</feature>
<feature type="coiled-coil region" evidence="6">
    <location>
        <begin position="189"/>
        <end position="234"/>
    </location>
</feature>
<dbReference type="Gene3D" id="3.90.1720.10">
    <property type="entry name" value="endopeptidase domain like (from Nostoc punctiforme)"/>
    <property type="match status" value="1"/>
</dbReference>
<organism evidence="10 11">
    <name type="scientific">Metabacillus malikii</name>
    <dbReference type="NCBI Taxonomy" id="1504265"/>
    <lineage>
        <taxon>Bacteria</taxon>
        <taxon>Bacillati</taxon>
        <taxon>Bacillota</taxon>
        <taxon>Bacilli</taxon>
        <taxon>Bacillales</taxon>
        <taxon>Bacillaceae</taxon>
        <taxon>Metabacillus</taxon>
    </lineage>
</organism>
<sequence length="420" mass="45307">MSKKKLVVMNLAVMIGLGSSFAIPSANAETAGSVSEIQQERTQVQANLQNAEQELKKIQEELAKLNEKAKNVDQAIADNNNKIKEVEAQIKAANEEVTKLEKEIAVLEEAINNRTEILKQRAISYQHSGGSVDYFEVLVGSSSFSDFVNRAIAVGKIVEADNELIEQHEADEKAVKEKQADKVKKLAELTDMKSEMEAIQDLVLEQKKENDKLKAELQNEETAQLAAKQSLEQKDKNLSLQEESLKAAALGSSSADSSSTSSSDNSSSNSSSKSDNKSSNKTFAPVAPNSNGSVQDLISAGYRYIGNSVYVFGGGRSASDIANGRFDCSGFVSWAYSTVGVRVGASTEVLKNTGTRVSTSDMQPGDMVFFNTYKTDGHVGIYVGGGKFIGSQSSTGVAIADMSSGYWKSKFNGRVMRVKL</sequence>
<dbReference type="RefSeq" id="WP_307337690.1">
    <property type="nucleotide sequence ID" value="NZ_JAUSUD010000003.1"/>
</dbReference>
<evidence type="ECO:0000256" key="4">
    <source>
        <dbReference type="ARBA" id="ARBA00022801"/>
    </source>
</evidence>
<feature type="domain" description="NlpC/P60" evidence="9">
    <location>
        <begin position="291"/>
        <end position="418"/>
    </location>
</feature>
<keyword evidence="4" id="KW-0378">Hydrolase</keyword>
<dbReference type="SUPFAM" id="SSF57997">
    <property type="entry name" value="Tropomyosin"/>
    <property type="match status" value="1"/>
</dbReference>
<feature type="signal peptide" evidence="8">
    <location>
        <begin position="1"/>
        <end position="28"/>
    </location>
</feature>
<feature type="chain" id="PRO_5046038478" evidence="8">
    <location>
        <begin position="29"/>
        <end position="420"/>
    </location>
</feature>
<proteinExistence type="inferred from homology"/>
<evidence type="ECO:0000256" key="8">
    <source>
        <dbReference type="SAM" id="SignalP"/>
    </source>
</evidence>
<dbReference type="PROSITE" id="PS51935">
    <property type="entry name" value="NLPC_P60"/>
    <property type="match status" value="1"/>
</dbReference>
<evidence type="ECO:0000256" key="2">
    <source>
        <dbReference type="ARBA" id="ARBA00022670"/>
    </source>
</evidence>
<protein>
    <submittedName>
        <fullName evidence="10">Peptidoglycan hydrolase CwlO-like protein</fullName>
    </submittedName>
</protein>
<evidence type="ECO:0000313" key="11">
    <source>
        <dbReference type="Proteomes" id="UP001234495"/>
    </source>
</evidence>
<evidence type="ECO:0000256" key="7">
    <source>
        <dbReference type="SAM" id="MobiDB-lite"/>
    </source>
</evidence>
<evidence type="ECO:0000256" key="6">
    <source>
        <dbReference type="SAM" id="Coils"/>
    </source>
</evidence>
<comment type="caution">
    <text evidence="10">The sequence shown here is derived from an EMBL/GenBank/DDBJ whole genome shotgun (WGS) entry which is preliminary data.</text>
</comment>
<keyword evidence="5" id="KW-0788">Thiol protease</keyword>
<dbReference type="Pfam" id="PF24568">
    <property type="entry name" value="CC_PcsB"/>
    <property type="match status" value="1"/>
</dbReference>
<keyword evidence="11" id="KW-1185">Reference proteome</keyword>
<dbReference type="PANTHER" id="PTHR47053:SF1">
    <property type="entry name" value="MUREIN DD-ENDOPEPTIDASE MEPH-RELATED"/>
    <property type="match status" value="1"/>
</dbReference>